<dbReference type="AlphaFoldDB" id="A0A1A9N0Z7"/>
<sequence length="169" mass="18217">MYKRILVAVDGSETSSRALTAAVELARESDARLQPLYVVDMPLMSYDVPGYDPSYVRDALVEDGRHVLADAAARMASRDVTGSPRMVETDLMSGDDIARSIQLAARKFGADVVVMGTHGRRGVRRLVLGSVAEHFLRIATCPILLISAHCASSATDVTRSSNEPAKEPS</sequence>
<reference evidence="3 4" key="1">
    <citation type="submission" date="2016-04" db="EMBL/GenBank/DDBJ databases">
        <title>Reclassification of Paraburkholderia panaciterrae (Farh et al. 2015) Dobritsa &amp; Samadpour 2016 as a later homotypic synonym of Paraburkholderia ginsengiterrae (Farh et al. 2015) Dobritsa &amp; Samadpour 2016.</title>
        <authorList>
            <person name="Dobritsa A.P."/>
            <person name="Kutumbaka K."/>
            <person name="Samadpour M."/>
        </authorList>
    </citation>
    <scope>NUCLEOTIDE SEQUENCE [LARGE SCALE GENOMIC DNA]</scope>
    <source>
        <strain evidence="3 4">DCY85</strain>
    </source>
</reference>
<evidence type="ECO:0000259" key="2">
    <source>
        <dbReference type="Pfam" id="PF00582"/>
    </source>
</evidence>
<dbReference type="Pfam" id="PF00582">
    <property type="entry name" value="Usp"/>
    <property type="match status" value="1"/>
</dbReference>
<evidence type="ECO:0000256" key="1">
    <source>
        <dbReference type="ARBA" id="ARBA00008791"/>
    </source>
</evidence>
<proteinExistence type="inferred from homology"/>
<dbReference type="InterPro" id="IPR006015">
    <property type="entry name" value="Universal_stress_UspA"/>
</dbReference>
<feature type="domain" description="UspA" evidence="2">
    <location>
        <begin position="1"/>
        <end position="146"/>
    </location>
</feature>
<accession>A0A1A9N0Z7</accession>
<dbReference type="STRING" id="1462993.A6V36_28870"/>
<dbReference type="CDD" id="cd00293">
    <property type="entry name" value="USP-like"/>
    <property type="match status" value="1"/>
</dbReference>
<dbReference type="PRINTS" id="PR01438">
    <property type="entry name" value="UNVRSLSTRESS"/>
</dbReference>
<organism evidence="3 4">
    <name type="scientific">Paraburkholderia ginsengiterrae</name>
    <dbReference type="NCBI Taxonomy" id="1462993"/>
    <lineage>
        <taxon>Bacteria</taxon>
        <taxon>Pseudomonadati</taxon>
        <taxon>Pseudomonadota</taxon>
        <taxon>Betaproteobacteria</taxon>
        <taxon>Burkholderiales</taxon>
        <taxon>Burkholderiaceae</taxon>
        <taxon>Paraburkholderia</taxon>
    </lineage>
</organism>
<protein>
    <submittedName>
        <fullName evidence="3">Universal stress protein UspA</fullName>
    </submittedName>
</protein>
<dbReference type="PANTHER" id="PTHR46268">
    <property type="entry name" value="STRESS RESPONSE PROTEIN NHAX"/>
    <property type="match status" value="1"/>
</dbReference>
<name>A0A1A9N0Z7_9BURK</name>
<dbReference type="SUPFAM" id="SSF52402">
    <property type="entry name" value="Adenine nucleotide alpha hydrolases-like"/>
    <property type="match status" value="1"/>
</dbReference>
<dbReference type="RefSeq" id="WP_064286793.1">
    <property type="nucleotide sequence ID" value="NZ_LXKA01000360.1"/>
</dbReference>
<comment type="similarity">
    <text evidence="1">Belongs to the universal stress protein A family.</text>
</comment>
<dbReference type="Proteomes" id="UP000078116">
    <property type="component" value="Unassembled WGS sequence"/>
</dbReference>
<dbReference type="InterPro" id="IPR006016">
    <property type="entry name" value="UspA"/>
</dbReference>
<dbReference type="EMBL" id="LXKA01000360">
    <property type="protein sequence ID" value="OAJ53511.1"/>
    <property type="molecule type" value="Genomic_DNA"/>
</dbReference>
<dbReference type="InterPro" id="IPR014729">
    <property type="entry name" value="Rossmann-like_a/b/a_fold"/>
</dbReference>
<evidence type="ECO:0000313" key="4">
    <source>
        <dbReference type="Proteomes" id="UP000078116"/>
    </source>
</evidence>
<comment type="caution">
    <text evidence="3">The sequence shown here is derived from an EMBL/GenBank/DDBJ whole genome shotgun (WGS) entry which is preliminary data.</text>
</comment>
<dbReference type="OrthoDB" id="8547832at2"/>
<dbReference type="PANTHER" id="PTHR46268:SF15">
    <property type="entry name" value="UNIVERSAL STRESS PROTEIN HP_0031"/>
    <property type="match status" value="1"/>
</dbReference>
<dbReference type="Gene3D" id="3.40.50.620">
    <property type="entry name" value="HUPs"/>
    <property type="match status" value="1"/>
</dbReference>
<gene>
    <name evidence="3" type="ORF">A6V37_09015</name>
</gene>
<evidence type="ECO:0000313" key="3">
    <source>
        <dbReference type="EMBL" id="OAJ53511.1"/>
    </source>
</evidence>